<dbReference type="EMBL" id="BKCJ010000927">
    <property type="protein sequence ID" value="GEU37420.1"/>
    <property type="molecule type" value="Genomic_DNA"/>
</dbReference>
<protein>
    <recommendedName>
        <fullName evidence="3">Reverse transcriptase domain-containing protein</fullName>
    </recommendedName>
</protein>
<sequence length="997" mass="115162">MYPLSNVLAYPNHGPTGLFVDFAGCVTLFVYCIEDYPIPDELKMPYHVGSYDRKRDPVNYLHLFKGLYEEQRISGFIYGLKTRSLVEFLSTDLLTTYKVLMEKTYTWIEAREVAKTFEQHPRMIGSRRSRDMTKYCHFHEDHGHDTNDCQELSHQIEEAVNGIKKGKITSQKEIRWKNPLPDLGKSHSHRLRRQQFLQTVIIKVRISVRQVNRVYMDSRSSCEVIYEHCLLKLKNFIRSLRVDSKVSLVGFSREHSWHLKEVPLEITIGDNPFTRTEVLNFIIESGINGKDAIEHIENFIKIVDSLNIPNRRGDDEEVITDNELSNPRDDDLIEENEIARVFRIDTDIFCFETPLCQAFKESNYLSQIDVDVLTKDNLESKTYEEYTDDWIYEWNNRIPWVDEKPWIKNGEDRYCNTGDLPGFIREGNSIHYKDYELYDKIEDRKLKEEALINNRILDESMNVMEELNPPYYVSEEEQKYKERRCKLLGVPYVKPLTCKTKKFEKSVDVSKESKPDHAKKKTGSRSTRGVVLQDTPSAPKPKPAASKLKVLEAQVKELVGYQGFLMSPTSSEGTEDSQLISNEKEKKDNDGDADDEDEDDDYISDIQDTDDEDAETESSDDEIYKYKNQVHKDVEMVGAEIVERENKENDEMTDEAKADVEKTVKEKETTTLPPIPKIPTETLVSTALSPPHVTPNILIMKQTTTPIPTPPITTEALTITTIVPKSDALTVVQLRVAKLEKDVIKNEQAEKQKMPKYTIEFTDKVALKEYDMKSALYQTMNENKSFNQHLTNHALYHAPMEALIADENAMDKGFADTVKNHKRQHDDDKDDNEDPSARPNHGKRIKRRRIKESESSMKPSTTKETSKGKAPSKSFKSSKSATTKELIEEPTTEKTFLEIEFKELYTPSHKPQGVIYKDLNKQKRVMRADELYKFSDGTLNTVRDELHHRILNSVWDTIRRCEGEIVWLHTKGGQSLWLSLLTTDAGKKDHSESRAFG</sequence>
<feature type="compositionally biased region" description="Polar residues" evidence="1">
    <location>
        <begin position="567"/>
        <end position="581"/>
    </location>
</feature>
<feature type="compositionally biased region" description="Low complexity" evidence="1">
    <location>
        <begin position="868"/>
        <end position="884"/>
    </location>
</feature>
<evidence type="ECO:0000256" key="1">
    <source>
        <dbReference type="SAM" id="MobiDB-lite"/>
    </source>
</evidence>
<feature type="compositionally biased region" description="Basic residues" evidence="1">
    <location>
        <begin position="840"/>
        <end position="850"/>
    </location>
</feature>
<feature type="region of interest" description="Disordered" evidence="1">
    <location>
        <begin position="565"/>
        <end position="624"/>
    </location>
</feature>
<feature type="region of interest" description="Disordered" evidence="1">
    <location>
        <begin position="504"/>
        <end position="546"/>
    </location>
</feature>
<accession>A0A6L2JKV8</accession>
<feature type="region of interest" description="Disordered" evidence="1">
    <location>
        <begin position="819"/>
        <end position="889"/>
    </location>
</feature>
<proteinExistence type="predicted"/>
<dbReference type="AlphaFoldDB" id="A0A6L2JKV8"/>
<feature type="compositionally biased region" description="Acidic residues" evidence="1">
    <location>
        <begin position="591"/>
        <end position="621"/>
    </location>
</feature>
<name>A0A6L2JKV8_TANCI</name>
<evidence type="ECO:0000313" key="2">
    <source>
        <dbReference type="EMBL" id="GEU37420.1"/>
    </source>
</evidence>
<gene>
    <name evidence="2" type="ORF">Tci_009398</name>
</gene>
<comment type="caution">
    <text evidence="2">The sequence shown here is derived from an EMBL/GenBank/DDBJ whole genome shotgun (WGS) entry which is preliminary data.</text>
</comment>
<organism evidence="2">
    <name type="scientific">Tanacetum cinerariifolium</name>
    <name type="common">Dalmatian daisy</name>
    <name type="synonym">Chrysanthemum cinerariifolium</name>
    <dbReference type="NCBI Taxonomy" id="118510"/>
    <lineage>
        <taxon>Eukaryota</taxon>
        <taxon>Viridiplantae</taxon>
        <taxon>Streptophyta</taxon>
        <taxon>Embryophyta</taxon>
        <taxon>Tracheophyta</taxon>
        <taxon>Spermatophyta</taxon>
        <taxon>Magnoliopsida</taxon>
        <taxon>eudicotyledons</taxon>
        <taxon>Gunneridae</taxon>
        <taxon>Pentapetalae</taxon>
        <taxon>asterids</taxon>
        <taxon>campanulids</taxon>
        <taxon>Asterales</taxon>
        <taxon>Asteraceae</taxon>
        <taxon>Asteroideae</taxon>
        <taxon>Anthemideae</taxon>
        <taxon>Anthemidinae</taxon>
        <taxon>Tanacetum</taxon>
    </lineage>
</organism>
<reference evidence="2" key="1">
    <citation type="journal article" date="2019" name="Sci. Rep.">
        <title>Draft genome of Tanacetum cinerariifolium, the natural source of mosquito coil.</title>
        <authorList>
            <person name="Yamashiro T."/>
            <person name="Shiraishi A."/>
            <person name="Satake H."/>
            <person name="Nakayama K."/>
        </authorList>
    </citation>
    <scope>NUCLEOTIDE SEQUENCE</scope>
</reference>
<evidence type="ECO:0008006" key="3">
    <source>
        <dbReference type="Google" id="ProtNLM"/>
    </source>
</evidence>
<feature type="compositionally biased region" description="Basic and acidic residues" evidence="1">
    <location>
        <begin position="504"/>
        <end position="516"/>
    </location>
</feature>